<reference evidence="3" key="1">
    <citation type="submission" date="2016-06" db="UniProtKB">
        <authorList>
            <consortium name="WormBaseParasite"/>
        </authorList>
    </citation>
    <scope>IDENTIFICATION</scope>
</reference>
<evidence type="ECO:0000313" key="3">
    <source>
        <dbReference type="WBParaSite" id="nOo.2.0.1.t05704-RA"/>
    </source>
</evidence>
<dbReference type="Proteomes" id="UP000271087">
    <property type="component" value="Unassembled WGS sequence"/>
</dbReference>
<accession>A0A182ECB0</accession>
<name>A0A182ECB0_ONCOC</name>
<sequence length="375" mass="42335">MTSFGAEIVTTQFTPAFKVKGQIYHEAGSLLPLPDGQHKFLQMYFIGDRNGELNARCGIHADIERSVIKLRSEEYIHLRDAVVNDNNPTKVGRLTILPSSYTGSPSHMHERSPMGRHDITVYVFRQKLKSLMDFLVKHELDLCDVGLKCAEIPGTDIDKTLHEVETRKMMHGPCGTLNPYSPCMIDGKYFKRYSRALVSNKVTGDEGYLLYKRRSAEDGDKLATTQMRNGDIEVDKQRTLPVIPRSTSEDKINNCLKCSLCGDTLKLTVNMHVQLQKDRSTGIFLHLLLRIGNGKVPVDLTTGRILLPYRFFNLVTSKEEDATARIANENRLTNHNVAKYQSAKNLEHLCSKKINEQCRKATIMTGPYNGYAISI</sequence>
<protein>
    <submittedName>
        <fullName evidence="3">Helitron_like_N domain-containing protein</fullName>
    </submittedName>
</protein>
<proteinExistence type="predicted"/>
<dbReference type="STRING" id="42157.A0A182ECB0"/>
<dbReference type="OrthoDB" id="10055660at2759"/>
<dbReference type="EMBL" id="UYRW01001585">
    <property type="protein sequence ID" value="VDK78863.1"/>
    <property type="molecule type" value="Genomic_DNA"/>
</dbReference>
<evidence type="ECO:0000313" key="2">
    <source>
        <dbReference type="Proteomes" id="UP000271087"/>
    </source>
</evidence>
<dbReference type="AlphaFoldDB" id="A0A182ECB0"/>
<gene>
    <name evidence="1" type="ORF">NOO_LOCUS5704</name>
</gene>
<reference evidence="1 2" key="2">
    <citation type="submission" date="2018-08" db="EMBL/GenBank/DDBJ databases">
        <authorList>
            <person name="Laetsch R D."/>
            <person name="Stevens L."/>
            <person name="Kumar S."/>
            <person name="Blaxter L. M."/>
        </authorList>
    </citation>
    <scope>NUCLEOTIDE SEQUENCE [LARGE SCALE GENOMIC DNA]</scope>
</reference>
<organism evidence="3">
    <name type="scientific">Onchocerca ochengi</name>
    <name type="common">Filarial nematode worm</name>
    <dbReference type="NCBI Taxonomy" id="42157"/>
    <lineage>
        <taxon>Eukaryota</taxon>
        <taxon>Metazoa</taxon>
        <taxon>Ecdysozoa</taxon>
        <taxon>Nematoda</taxon>
        <taxon>Chromadorea</taxon>
        <taxon>Rhabditida</taxon>
        <taxon>Spirurina</taxon>
        <taxon>Spiruromorpha</taxon>
        <taxon>Filarioidea</taxon>
        <taxon>Onchocercidae</taxon>
        <taxon>Onchocerca</taxon>
    </lineage>
</organism>
<keyword evidence="2" id="KW-1185">Reference proteome</keyword>
<evidence type="ECO:0000313" key="1">
    <source>
        <dbReference type="EMBL" id="VDK78863.1"/>
    </source>
</evidence>
<dbReference type="WBParaSite" id="nOo.2.0.1.t05704-RA">
    <property type="protein sequence ID" value="nOo.2.0.1.t05704-RA"/>
    <property type="gene ID" value="nOo.2.0.1.g05704"/>
</dbReference>